<reference evidence="1 2" key="1">
    <citation type="submission" date="2019-02" db="EMBL/GenBank/DDBJ databases">
        <title>Deep-cultivation of Planctomycetes and their phenomic and genomic characterization uncovers novel biology.</title>
        <authorList>
            <person name="Wiegand S."/>
            <person name="Jogler M."/>
            <person name="Boedeker C."/>
            <person name="Pinto D."/>
            <person name="Vollmers J."/>
            <person name="Rivas-Marin E."/>
            <person name="Kohn T."/>
            <person name="Peeters S.H."/>
            <person name="Heuer A."/>
            <person name="Rast P."/>
            <person name="Oberbeckmann S."/>
            <person name="Bunk B."/>
            <person name="Jeske O."/>
            <person name="Meyerdierks A."/>
            <person name="Storesund J.E."/>
            <person name="Kallscheuer N."/>
            <person name="Luecker S."/>
            <person name="Lage O.M."/>
            <person name="Pohl T."/>
            <person name="Merkel B.J."/>
            <person name="Hornburger P."/>
            <person name="Mueller R.-W."/>
            <person name="Bruemmer F."/>
            <person name="Labrenz M."/>
            <person name="Spormann A.M."/>
            <person name="Op den Camp H."/>
            <person name="Overmann J."/>
            <person name="Amann R."/>
            <person name="Jetten M.S.M."/>
            <person name="Mascher T."/>
            <person name="Medema M.H."/>
            <person name="Devos D.P."/>
            <person name="Kaster A.-K."/>
            <person name="Ovreas L."/>
            <person name="Rohde M."/>
            <person name="Galperin M.Y."/>
            <person name="Jogler C."/>
        </authorList>
    </citation>
    <scope>NUCLEOTIDE SEQUENCE [LARGE SCALE GENOMIC DNA]</scope>
    <source>
        <strain evidence="1 2">Mal52</strain>
    </source>
</reference>
<evidence type="ECO:0000313" key="1">
    <source>
        <dbReference type="EMBL" id="QDU44679.1"/>
    </source>
</evidence>
<name>A0A517ZQB9_9PLAN</name>
<gene>
    <name evidence="1" type="ORF">Mal52_31650</name>
</gene>
<dbReference type="Proteomes" id="UP000319383">
    <property type="component" value="Chromosome"/>
</dbReference>
<evidence type="ECO:0000313" key="2">
    <source>
        <dbReference type="Proteomes" id="UP000319383"/>
    </source>
</evidence>
<proteinExistence type="predicted"/>
<sequence length="82" mass="9482" precursor="true">MRVEGRPTYEGTVAMAMKLWRSSQVPDILQQIALRRDQDRFHVETLEQSGFIDRHLVWSLVCNNSGRYECPAHPLQQPSQTA</sequence>
<keyword evidence="2" id="KW-1185">Reference proteome</keyword>
<accession>A0A517ZQB9</accession>
<dbReference type="KEGG" id="sdyn:Mal52_31650"/>
<protein>
    <submittedName>
        <fullName evidence="1">Uncharacterized protein</fullName>
    </submittedName>
</protein>
<dbReference type="AlphaFoldDB" id="A0A517ZQB9"/>
<dbReference type="EMBL" id="CP036276">
    <property type="protein sequence ID" value="QDU44679.1"/>
    <property type="molecule type" value="Genomic_DNA"/>
</dbReference>
<organism evidence="1 2">
    <name type="scientific">Symmachiella dynata</name>
    <dbReference type="NCBI Taxonomy" id="2527995"/>
    <lineage>
        <taxon>Bacteria</taxon>
        <taxon>Pseudomonadati</taxon>
        <taxon>Planctomycetota</taxon>
        <taxon>Planctomycetia</taxon>
        <taxon>Planctomycetales</taxon>
        <taxon>Planctomycetaceae</taxon>
        <taxon>Symmachiella</taxon>
    </lineage>
</organism>